<feature type="region of interest" description="Disordered" evidence="1">
    <location>
        <begin position="60"/>
        <end position="81"/>
    </location>
</feature>
<reference evidence="2 3" key="1">
    <citation type="journal article" date="2019" name="PLoS Biol.">
        <title>Sex chromosomes control vertical transmission of feminizing Wolbachia symbionts in an isopod.</title>
        <authorList>
            <person name="Becking T."/>
            <person name="Chebbi M.A."/>
            <person name="Giraud I."/>
            <person name="Moumen B."/>
            <person name="Laverre T."/>
            <person name="Caubet Y."/>
            <person name="Peccoud J."/>
            <person name="Gilbert C."/>
            <person name="Cordaux R."/>
        </authorList>
    </citation>
    <scope>NUCLEOTIDE SEQUENCE [LARGE SCALE GENOMIC DNA]</scope>
    <source>
        <strain evidence="2">ANa2</strain>
        <tissue evidence="2">Whole body excluding digestive tract and cuticle</tissue>
    </source>
</reference>
<dbReference type="EMBL" id="SEYY01000708">
    <property type="protein sequence ID" value="KAB7506672.1"/>
    <property type="molecule type" value="Genomic_DNA"/>
</dbReference>
<gene>
    <name evidence="2" type="ORF">Anas_08967</name>
</gene>
<dbReference type="Proteomes" id="UP000326759">
    <property type="component" value="Unassembled WGS sequence"/>
</dbReference>
<proteinExistence type="predicted"/>
<organism evidence="2 3">
    <name type="scientific">Armadillidium nasatum</name>
    <dbReference type="NCBI Taxonomy" id="96803"/>
    <lineage>
        <taxon>Eukaryota</taxon>
        <taxon>Metazoa</taxon>
        <taxon>Ecdysozoa</taxon>
        <taxon>Arthropoda</taxon>
        <taxon>Crustacea</taxon>
        <taxon>Multicrustacea</taxon>
        <taxon>Malacostraca</taxon>
        <taxon>Eumalacostraca</taxon>
        <taxon>Peracarida</taxon>
        <taxon>Isopoda</taxon>
        <taxon>Oniscidea</taxon>
        <taxon>Crinocheta</taxon>
        <taxon>Armadillidiidae</taxon>
        <taxon>Armadillidium</taxon>
    </lineage>
</organism>
<evidence type="ECO:0000313" key="3">
    <source>
        <dbReference type="Proteomes" id="UP000326759"/>
    </source>
</evidence>
<accession>A0A5N5TKJ4</accession>
<evidence type="ECO:0000256" key="1">
    <source>
        <dbReference type="SAM" id="MobiDB-lite"/>
    </source>
</evidence>
<dbReference type="SUPFAM" id="SSF57850">
    <property type="entry name" value="RING/U-box"/>
    <property type="match status" value="1"/>
</dbReference>
<comment type="caution">
    <text evidence="2">The sequence shown here is derived from an EMBL/GenBank/DDBJ whole genome shotgun (WGS) entry which is preliminary data.</text>
</comment>
<sequence length="124" mass="13295">MIRENYKTRGGQILVLLRTREGFVSYTVKKAGFAYVRGKSQFTMECATTSDGVNLPTDSCQIGSPAGSKTPDTPSRCRSPGSPIGDDACPICLGAFTDKCAAGSCLHNFCLNATQSMEDLSEER</sequence>
<evidence type="ECO:0000313" key="2">
    <source>
        <dbReference type="EMBL" id="KAB7506672.1"/>
    </source>
</evidence>
<keyword evidence="3" id="KW-1185">Reference proteome</keyword>
<name>A0A5N5TKJ4_9CRUS</name>
<protein>
    <submittedName>
        <fullName evidence="2">Uncharacterized protein</fullName>
    </submittedName>
</protein>
<dbReference type="AlphaFoldDB" id="A0A5N5TKJ4"/>